<evidence type="ECO:0000259" key="2">
    <source>
        <dbReference type="PROSITE" id="PS00036"/>
    </source>
</evidence>
<feature type="region of interest" description="Disordered" evidence="1">
    <location>
        <begin position="278"/>
        <end position="311"/>
    </location>
</feature>
<dbReference type="PANTHER" id="PTHR38116">
    <property type="entry name" value="CHROMOSOME 7, WHOLE GENOME SHOTGUN SEQUENCE"/>
    <property type="match status" value="1"/>
</dbReference>
<proteinExistence type="predicted"/>
<comment type="caution">
    <text evidence="3">The sequence shown here is derived from an EMBL/GenBank/DDBJ whole genome shotgun (WGS) entry which is preliminary data.</text>
</comment>
<keyword evidence="4" id="KW-1185">Reference proteome</keyword>
<dbReference type="GO" id="GO:0003700">
    <property type="term" value="F:DNA-binding transcription factor activity"/>
    <property type="evidence" value="ECO:0007669"/>
    <property type="project" value="InterPro"/>
</dbReference>
<dbReference type="InterPro" id="IPR046347">
    <property type="entry name" value="bZIP_sf"/>
</dbReference>
<feature type="region of interest" description="Disordered" evidence="1">
    <location>
        <begin position="1"/>
        <end position="53"/>
    </location>
</feature>
<accession>A0AAD5YUX1</accession>
<feature type="region of interest" description="Disordered" evidence="1">
    <location>
        <begin position="155"/>
        <end position="194"/>
    </location>
</feature>
<feature type="compositionally biased region" description="Low complexity" evidence="1">
    <location>
        <begin position="283"/>
        <end position="294"/>
    </location>
</feature>
<gene>
    <name evidence="3" type="ORF">NP233_g7271</name>
</gene>
<evidence type="ECO:0000256" key="1">
    <source>
        <dbReference type="SAM" id="MobiDB-lite"/>
    </source>
</evidence>
<protein>
    <recommendedName>
        <fullName evidence="2">BZIP domain-containing protein</fullName>
    </recommendedName>
</protein>
<dbReference type="Proteomes" id="UP001213000">
    <property type="component" value="Unassembled WGS sequence"/>
</dbReference>
<feature type="domain" description="BZIP" evidence="2">
    <location>
        <begin position="48"/>
        <end position="62"/>
    </location>
</feature>
<evidence type="ECO:0000313" key="3">
    <source>
        <dbReference type="EMBL" id="KAJ3566015.1"/>
    </source>
</evidence>
<dbReference type="SUPFAM" id="SSF57959">
    <property type="entry name" value="Leucine zipper domain"/>
    <property type="match status" value="1"/>
</dbReference>
<dbReference type="PROSITE" id="PS00036">
    <property type="entry name" value="BZIP_BASIC"/>
    <property type="match status" value="1"/>
</dbReference>
<dbReference type="CDD" id="cd14688">
    <property type="entry name" value="bZIP_YAP"/>
    <property type="match status" value="1"/>
</dbReference>
<evidence type="ECO:0000313" key="4">
    <source>
        <dbReference type="Proteomes" id="UP001213000"/>
    </source>
</evidence>
<reference evidence="3" key="1">
    <citation type="submission" date="2022-07" db="EMBL/GenBank/DDBJ databases">
        <title>Genome Sequence of Leucocoprinus birnbaumii.</title>
        <authorList>
            <person name="Buettner E."/>
        </authorList>
    </citation>
    <scope>NUCLEOTIDE SEQUENCE</scope>
    <source>
        <strain evidence="3">VT141</strain>
    </source>
</reference>
<sequence length="453" mass="50806">MPESKEARERSVSGDLDDSDLDFDHNDNGSNPPGKPGRKKNPNSQAARRDQNRIAQREFRLRKQQRDRIRDLEARVEILSGGKDEALGEMRNILKDLMAENHTLRGLIRSLAGFIGDGTGGILPKLGWDVADFNNFVNKSETDTAWESYQRRKKAGASGEGSSQLSGQKRSVEDDSAGSRKKSRSDEPERDQANGYPLLVSMNHPMSAGYSPTTRPQERNGVFSELIRGPNASPLYIHQSPSTSASSPYNTVPNTNSEPYQSTYISNVNMTMESPLSTVPFDSSTSRTGSSQQRVGPITSNNSDELEVDDDPNKNEAYKLIQYHLDNFKRNPNYCLPLSLRPTLVQKTVPHGKSLMSVMDNILHPELRDRMILLRARYSLPDCLIDYRRSIVLHGDDVLAHSNWEISEPFLRKYGFLIDQATLNISNRWRKERGEPELRLSDLTGSDATPATT</sequence>
<dbReference type="Gene3D" id="1.20.5.170">
    <property type="match status" value="1"/>
</dbReference>
<organism evidence="3 4">
    <name type="scientific">Leucocoprinus birnbaumii</name>
    <dbReference type="NCBI Taxonomy" id="56174"/>
    <lineage>
        <taxon>Eukaryota</taxon>
        <taxon>Fungi</taxon>
        <taxon>Dikarya</taxon>
        <taxon>Basidiomycota</taxon>
        <taxon>Agaricomycotina</taxon>
        <taxon>Agaricomycetes</taxon>
        <taxon>Agaricomycetidae</taxon>
        <taxon>Agaricales</taxon>
        <taxon>Agaricineae</taxon>
        <taxon>Agaricaceae</taxon>
        <taxon>Leucocoprinus</taxon>
    </lineage>
</organism>
<name>A0AAD5YUX1_9AGAR</name>
<dbReference type="EMBL" id="JANIEX010000520">
    <property type="protein sequence ID" value="KAJ3566015.1"/>
    <property type="molecule type" value="Genomic_DNA"/>
</dbReference>
<feature type="compositionally biased region" description="Basic and acidic residues" evidence="1">
    <location>
        <begin position="1"/>
        <end position="12"/>
    </location>
</feature>
<dbReference type="InterPro" id="IPR004827">
    <property type="entry name" value="bZIP"/>
</dbReference>
<dbReference type="AlphaFoldDB" id="A0AAD5YUX1"/>
<dbReference type="PANTHER" id="PTHR38116:SF9">
    <property type="entry name" value="BZIP DOMAIN-CONTAINING PROTEIN"/>
    <property type="match status" value="1"/>
</dbReference>
<feature type="compositionally biased region" description="Polar residues" evidence="1">
    <location>
        <begin position="160"/>
        <end position="169"/>
    </location>
</feature>